<evidence type="ECO:0000256" key="2">
    <source>
        <dbReference type="ARBA" id="ARBA00023033"/>
    </source>
</evidence>
<dbReference type="PANTHER" id="PTHR14918">
    <property type="entry name" value="KICSTOR COMPLEX PROTEIN SZT2"/>
    <property type="match status" value="1"/>
</dbReference>
<comment type="caution">
    <text evidence="5">The sequence shown here is derived from an EMBL/GenBank/DDBJ whole genome shotgun (WGS) entry which is preliminary data.</text>
</comment>
<evidence type="ECO:0000256" key="4">
    <source>
        <dbReference type="SAM" id="Phobius"/>
    </source>
</evidence>
<dbReference type="PANTHER" id="PTHR14918:SF3">
    <property type="entry name" value="KICSTOR COMPLEX PROTEIN SZT2"/>
    <property type="match status" value="1"/>
</dbReference>
<proteinExistence type="inferred from homology"/>
<dbReference type="Proteomes" id="UP000285301">
    <property type="component" value="Unassembled WGS sequence"/>
</dbReference>
<feature type="compositionally biased region" description="Basic residues" evidence="3">
    <location>
        <begin position="2101"/>
        <end position="2110"/>
    </location>
</feature>
<feature type="transmembrane region" description="Helical" evidence="4">
    <location>
        <begin position="6"/>
        <end position="23"/>
    </location>
</feature>
<comment type="similarity">
    <text evidence="1">Belongs to the cytochrome P450 family.</text>
</comment>
<dbReference type="GO" id="GO:0020037">
    <property type="term" value="F:heme binding"/>
    <property type="evidence" value="ECO:0007669"/>
    <property type="project" value="InterPro"/>
</dbReference>
<dbReference type="EMBL" id="NCKU01000559">
    <property type="protein sequence ID" value="RWS15051.1"/>
    <property type="molecule type" value="Genomic_DNA"/>
</dbReference>
<feature type="region of interest" description="Disordered" evidence="3">
    <location>
        <begin position="3602"/>
        <end position="3645"/>
    </location>
</feature>
<dbReference type="Pfam" id="PF00067">
    <property type="entry name" value="p450"/>
    <property type="match status" value="1"/>
</dbReference>
<dbReference type="InterPro" id="IPR036396">
    <property type="entry name" value="Cyt_P450_sf"/>
</dbReference>
<feature type="region of interest" description="Disordered" evidence="3">
    <location>
        <begin position="3240"/>
        <end position="3259"/>
    </location>
</feature>
<dbReference type="GO" id="GO:0005777">
    <property type="term" value="C:peroxisome"/>
    <property type="evidence" value="ECO:0007669"/>
    <property type="project" value="InterPro"/>
</dbReference>
<organism evidence="5 6">
    <name type="scientific">Dinothrombium tinctorium</name>
    <dbReference type="NCBI Taxonomy" id="1965070"/>
    <lineage>
        <taxon>Eukaryota</taxon>
        <taxon>Metazoa</taxon>
        <taxon>Ecdysozoa</taxon>
        <taxon>Arthropoda</taxon>
        <taxon>Chelicerata</taxon>
        <taxon>Arachnida</taxon>
        <taxon>Acari</taxon>
        <taxon>Acariformes</taxon>
        <taxon>Trombidiformes</taxon>
        <taxon>Prostigmata</taxon>
        <taxon>Anystina</taxon>
        <taxon>Parasitengona</taxon>
        <taxon>Trombidioidea</taxon>
        <taxon>Trombidiidae</taxon>
        <taxon>Dinothrombium</taxon>
    </lineage>
</organism>
<dbReference type="GO" id="GO:0005506">
    <property type="term" value="F:iron ion binding"/>
    <property type="evidence" value="ECO:0007669"/>
    <property type="project" value="InterPro"/>
</dbReference>
<keyword evidence="2" id="KW-0503">Monooxygenase</keyword>
<keyword evidence="4" id="KW-0812">Transmembrane</keyword>
<dbReference type="SUPFAM" id="SSF48264">
    <property type="entry name" value="Cytochrome P450"/>
    <property type="match status" value="1"/>
</dbReference>
<feature type="compositionally biased region" description="Polar residues" evidence="3">
    <location>
        <begin position="3248"/>
        <end position="3259"/>
    </location>
</feature>
<evidence type="ECO:0000256" key="1">
    <source>
        <dbReference type="ARBA" id="ARBA00010617"/>
    </source>
</evidence>
<feature type="compositionally biased region" description="Low complexity" evidence="3">
    <location>
        <begin position="2119"/>
        <end position="2132"/>
    </location>
</feature>
<dbReference type="OrthoDB" id="6514502at2759"/>
<dbReference type="STRING" id="1965070.A0A3S3SJQ9"/>
<gene>
    <name evidence="5" type="ORF">B4U79_12108</name>
</gene>
<keyword evidence="2" id="KW-0560">Oxidoreductase</keyword>
<keyword evidence="4" id="KW-1133">Transmembrane helix</keyword>
<name>A0A3S3SJQ9_9ACAR</name>
<accession>A0A3S3SJQ9</accession>
<keyword evidence="4" id="KW-0472">Membrane</keyword>
<dbReference type="InterPro" id="IPR033228">
    <property type="entry name" value="SZT2"/>
</dbReference>
<keyword evidence="6" id="KW-1185">Reference proteome</keyword>
<evidence type="ECO:0000313" key="6">
    <source>
        <dbReference type="Proteomes" id="UP000285301"/>
    </source>
</evidence>
<protein>
    <submittedName>
        <fullName evidence="5">Protein SZT2-like isoform X7</fullName>
    </submittedName>
</protein>
<feature type="region of interest" description="Disordered" evidence="3">
    <location>
        <begin position="2085"/>
        <end position="2141"/>
    </location>
</feature>
<dbReference type="GO" id="GO:0016705">
    <property type="term" value="F:oxidoreductase activity, acting on paired donors, with incorporation or reduction of molecular oxygen"/>
    <property type="evidence" value="ECO:0007669"/>
    <property type="project" value="InterPro"/>
</dbReference>
<dbReference type="GO" id="GO:0004497">
    <property type="term" value="F:monooxygenase activity"/>
    <property type="evidence" value="ECO:0007669"/>
    <property type="project" value="UniProtKB-KW"/>
</dbReference>
<dbReference type="InterPro" id="IPR001128">
    <property type="entry name" value="Cyt_P450"/>
</dbReference>
<evidence type="ECO:0000313" key="5">
    <source>
        <dbReference type="EMBL" id="RWS15051.1"/>
    </source>
</evidence>
<feature type="compositionally biased region" description="Polar residues" evidence="3">
    <location>
        <begin position="3613"/>
        <end position="3645"/>
    </location>
</feature>
<reference evidence="5 6" key="1">
    <citation type="journal article" date="2018" name="Gigascience">
        <title>Genomes of trombidid mites reveal novel predicted allergens and laterally-transferred genes associated with secondary metabolism.</title>
        <authorList>
            <person name="Dong X."/>
            <person name="Chaisiri K."/>
            <person name="Xia D."/>
            <person name="Armstrong S.D."/>
            <person name="Fang Y."/>
            <person name="Donnelly M.J."/>
            <person name="Kadowaki T."/>
            <person name="McGarry J.W."/>
            <person name="Darby A.C."/>
            <person name="Makepeace B.L."/>
        </authorList>
    </citation>
    <scope>NUCLEOTIDE SEQUENCE [LARGE SCALE GENOMIC DNA]</scope>
    <source>
        <strain evidence="5">UoL-WK</strain>
    </source>
</reference>
<sequence length="3852" mass="440949">MEIAGVLFVFALIISLLALYIGWRRRLMSTFERNGIKGPKPHLIYGNLRELHKDGNVVCIGKWMKQYGPIFGYYAGASRNLIIADPSLLKQIQIKDFKHFTDRYKFIKRGVTGDPRSQAMLISAEGQRWKELRTILRQAFTVTKLKNSIKCMDDPVNTLLENIDKFGAGGKEFDIYPLFQGLTMETIGRSAFGITTEAQKNQNDPFLLAAKAIFEFSSKNSILLALSLMFPELEFILYPLRWIEHKILGAFNKSPSEYLMKMSSHIVEQRRKNKICRNDLLQAMIDARVNLEGLDKIKDDSLTIGSDTEANEQQVENGATSDSKRSFKYMTDDEIRSQPSFDCCHCERTAIEALKTEKTAEMSFAKNGVREAEHVFVLMTNEHRVSRNIRANWYFEHLNTNIAFDGARRSTELSDEIEIVSVVPCGGHELPVDGEHMYRISENTKVTFLALRYRFVFILDLSPSVSSVDIQNNSVLYEKIFLTLARSLRGLCSPSYIPGSQFLFEPEICVTVLAHTPFYTSEGQQVLAQGWKINADNVELLLSSVRQRLEEVTLSVAEVTAVANEHFNKSQNDLMISSLFEENEFRQDLLSQKLMTTPEISIVNMYRYGLLALQLLPEQSNTGIVMITDGMFNLPQSSVLETLLTQLRNNTIACSFLQISSNPYPFSSFGYVPYTEIMKFISIATFGAYLPDCPQIDSKSLENKEFNLYQRAFLAWNFQRGLSGFKVDSVSNISKWHIENHYFQYGRHSETNRFKAKDQQLMRHRQPFESVVCAKFTDLLSCRLREGYIIIFVLTGETQIVVTLVLPFQYNCNIEYILIASWSPNHKTAEKSEFNEVTECRYEIVIESNYNFLHDVTCQVKRPIRSHSRNDVIRRFWSTLKSLSESDRVLVHLNTFAQSAGSTVPESIRSKIPLFYLPPNSSYPVLTSKNSHLSFAAYWKQICLLDVNVWQKWMHTHRIKLILQHDTPLPKYLHLPNANGRFMHVQYRQALQEVNTLLNNYSSFVMVENHSYIKLIQSNNEQPESFFIIRVITYLPCMVIYLAFVGGFSGALSQKIVGDLREMLKECKFRKRNIVKCKQNVEAKEESINLPDQDWIEINACELLRKPVEKLLIRYERAPKNFLCSFDKQIIESSKTDQRPSLNPEQINMLTLSKYLHHRRWVWIAQQGTKSKLPATIMSKILSTLLKVRLQEGFRFAYNHMGIINLVSEIRVEGNCATNTPCVVQYIMFPPHIKTMISDNICDSLETEAPEADGEWQLITECWIEPQVGRAYNCGEKMAHFENLTVYEIAESFFSIDAKIISTLLTFEHIILMCENSTVPVFASPSPILHPKTQNLCMQNSSESFVNNDGRSKDINVKLVPFCFDIINLVSRCQKAELWFSILVTDVDFKVPTDSTDKDILNSRLIEKIITRLLEIHDREVNLTSQDNADLINFFQPQTDIFPKQSSQKPSNIEEIPKWRCFVKQLFAKNIILTFIPSSFSDLLNLLTNNHTYKLDDLPKSAITMLSNDGDESADRQANIRACAFTLPIFIYSCNLSTLTKQLASSNYEREEDIFINNTSNELKTFNQNVVWMSMTKVVFEALQIGFNLAKRDVQFILGCVCDKTSLEVDIWPFLQCICGHVKEFTMHQSYEEKIRHQTSKNSRHNLTPIERSFPLNLLKQHFPCEDLQQLHMTIKKRFLDVLLQYMAPIRHTPSSFVFKTKPSTQTTESNTSNLSISKTLSNSTPNLLETIDDVSLDKKPSRIHRESCSMPCSLSSRDNSICHDDEEVSSCSLSESKELATEIDSDASPLFLDIQCTVNYNGKQGVCTLVSMPTCLGDIIPCLNLEQSSIDLNNLTVSLSIICLTMDTKPKLVFDYSSKDGLHQNNVSGNIIDSASLSYFNSQEKDFLLHLPDFQKVVINQFMSKIQWMLQDEIVASYLINYPINESILDVVTNHIENSEASSSCFKEEIPLKFVFNQENSLEKFKNIFCRKELSGFQLKQEGKYFYLVFGEKKQKVSMKPLSSLVPPLNFITEVENIHCVDSTELKQMCLENHQKYSKHESNSAEVEKTETFGVYSSLTSGSAFSSKLNAKSVRSSSRIENFDEDSDYSDENSSGASISKKRPLRKGSRLKERSLSESRSASVPLPSSSEKINEFRKPGQSAPAEMFKFLASMKDYLNPGIESKNKKNGDFENIDDSSDQEVCDIADNGEFNWQLFDNKLPALPPFWIILKINEESVIIYFHSRHYSEKSDQLEEATKIWSELKSVIYKNCKIVNQTILLKDLHDSRMCHDLLVPNDESNEKGKPERTFSFGANQLDLNMDMSLLLSTETTHMYEPGAFECDEVWQTHFPLHPRLFSSGSRTSSRGIQAMRSVLNSFSVNNRQNMFVYQESSGNVFYLRLSEISCIGHSSNQESLTQMSKSSSIESLPDKKSLFNFAADTTSADEPATFRERLNSTASDNMQETLSVASQTSSVLEKFQIKASENHMCIVLHVYGIGEVGKDIKEEMTEALQKKLDEAVLDILILALTRNPHCKLTPKDVAFIQKPKRSPNMTKKYIIRQKLLTYLHPIKVYLRQNLLNFLNNAKYTDSDIHTRFKAYSTYPSETFVDDDDVFLHYRQQASGTSGSKGIACIILSIVDGSEHFVKSISSPPVCVNFHCDLPSISDFDEEVDCKVYDDEIEKNKSPGPIAVLRFQIWFIGKVDLEQLSNKLRDAVKCALWDVVMEYKILTVPLSDWNEVEESGSLSAPISPRKVERRLGKIMLEEEKLALLQQLDVLQSPSKEFFSSVPDVRVVNEVVSSSIKMESLHLDESKKEVKSQEDIPRVSRSSDFIDMVKIYKSTLRSWMEFGTKFGVPSVSIKHYKLMSRRNVFHFFKELSSYITNLSPTVTIKTFQCINRESESFREVVDTNQCTLTDICSVHEYVMVIRNIQLWKAFISYYDDRKSYLESLFSSKTKSNQRLPPHICNFKSTPQVETSSNPLSAISHTSLSSYSQLDIKSCISAEDQNYSQFVPRQKIFLVLIEDKHIKFYIYNWSLDSISSITNFAESLTNWLNSRTSLLYSFVAQKMGLFHNQPFQRNQNWQQSHTENNQRVVGFSFSNIQSKNQKSSSISSIDFTDLLLEQHSPPIQSKSSKSVIQESKRRKIGDLVSIFRDCISADISGSWTKIDDYVLRFGTQGKGLKKDTKDLQYLVKLWHPQGSKPHVQLLLDRTIKRIQQIGRLQHFVATPLLFTAHWRQKVSLVRDHTLEPVLPESRLMSFDDQRSRHSSGNSIKGGTDLISNRSRRLSGAAGGNHQNKTIRSSFDDSWHSTVCAHYMQEYIQYLQTLGFVAIQLRAQNTLFVKGKSKEENEANTTAETGGNGQIYQKLASNRPILSANYLYKSLHGGLLIFEVGVSEPYVYSYLYSLEGKRLQNALSTKVATNQFNCAFLDEIDKVKVTMHLHSFTYDYHLRTIHSYISGRQLIFKQGYHLISFLEDFMKYYQKAPNFARNQIHSGELKMNNINVRADHLYNYITSHNEIYKMTVFRMVSSSNMDQDTSQSPEYVLVQLSSQSLPYRDHLDARQLDNFDIGLLICQNNAQNDMDRNSISLKYFVLLTSQRELYPKLYNSSYDLGSCRPIRFGASLPPSRTPSRKNSSTTEPMSDDNSYSSQSTRETSLNVSQSSIDHFSSKQNVTTTKITNGKTSKGGMCDEEVCYLGYFSSHETTMLQLLKEKAEAAHKHLGEIVTQAAIHCRRDHLWYVLNQENTSLSYAQFNELLGLVYIKPFSEIDSCFTTFMNMHFSFYQNLAKSLNLKYGSNHKQFNSLDLKIVKHIYFYKNIDGFMLLSLNCETQTAEINLVVKEEPLNDLADYSLLVEDFVNGCAFHLWSTLAF</sequence>
<evidence type="ECO:0000256" key="3">
    <source>
        <dbReference type="SAM" id="MobiDB-lite"/>
    </source>
</evidence>
<dbReference type="Gene3D" id="1.10.630.10">
    <property type="entry name" value="Cytochrome P450"/>
    <property type="match status" value="1"/>
</dbReference>